<sequence length="126" mass="13958">MSPRVSGCTCMQRGARLGGGRKGCSLQTENLIVPPSSTWNTLAHSFIHSFIHPFSQHRQHLLGTMPPPQGLGIWLQTRETEALPLWSFPPGQERQRRHTVGLRGPPLAPARLGSPSFLSLHVPLLW</sequence>
<evidence type="ECO:0000313" key="2">
    <source>
        <dbReference type="Proteomes" id="UP000593571"/>
    </source>
</evidence>
<keyword evidence="2" id="KW-1185">Reference proteome</keyword>
<dbReference type="EMBL" id="JACASE010000007">
    <property type="protein sequence ID" value="KAF6447710.1"/>
    <property type="molecule type" value="Genomic_DNA"/>
</dbReference>
<gene>
    <name evidence="1" type="ORF">HJG63_012089</name>
</gene>
<name>A0A7J8FJE9_ROUAE</name>
<reference evidence="1 2" key="1">
    <citation type="journal article" date="2020" name="Nature">
        <title>Six reference-quality genomes reveal evolution of bat adaptations.</title>
        <authorList>
            <person name="Jebb D."/>
            <person name="Huang Z."/>
            <person name="Pippel M."/>
            <person name="Hughes G.M."/>
            <person name="Lavrichenko K."/>
            <person name="Devanna P."/>
            <person name="Winkler S."/>
            <person name="Jermiin L.S."/>
            <person name="Skirmuntt E.C."/>
            <person name="Katzourakis A."/>
            <person name="Burkitt-Gray L."/>
            <person name="Ray D.A."/>
            <person name="Sullivan K.A.M."/>
            <person name="Roscito J.G."/>
            <person name="Kirilenko B.M."/>
            <person name="Davalos L.M."/>
            <person name="Corthals A.P."/>
            <person name="Power M.L."/>
            <person name="Jones G."/>
            <person name="Ransome R.D."/>
            <person name="Dechmann D.K.N."/>
            <person name="Locatelli A.G."/>
            <person name="Puechmaille S.J."/>
            <person name="Fedrigo O."/>
            <person name="Jarvis E.D."/>
            <person name="Hiller M."/>
            <person name="Vernes S.C."/>
            <person name="Myers E.W."/>
            <person name="Teeling E.C."/>
        </authorList>
    </citation>
    <scope>NUCLEOTIDE SEQUENCE [LARGE SCALE GENOMIC DNA]</scope>
    <source>
        <strain evidence="1">MRouAeg1</strain>
        <tissue evidence="1">Muscle</tissue>
    </source>
</reference>
<evidence type="ECO:0000313" key="1">
    <source>
        <dbReference type="EMBL" id="KAF6447710.1"/>
    </source>
</evidence>
<dbReference type="AlphaFoldDB" id="A0A7J8FJE9"/>
<protein>
    <submittedName>
        <fullName evidence="1">Uncharacterized protein</fullName>
    </submittedName>
</protein>
<accession>A0A7J8FJE9</accession>
<dbReference type="Proteomes" id="UP000593571">
    <property type="component" value="Unassembled WGS sequence"/>
</dbReference>
<proteinExistence type="predicted"/>
<comment type="caution">
    <text evidence="1">The sequence shown here is derived from an EMBL/GenBank/DDBJ whole genome shotgun (WGS) entry which is preliminary data.</text>
</comment>
<organism evidence="1 2">
    <name type="scientific">Rousettus aegyptiacus</name>
    <name type="common">Egyptian fruit bat</name>
    <name type="synonym">Pteropus aegyptiacus</name>
    <dbReference type="NCBI Taxonomy" id="9407"/>
    <lineage>
        <taxon>Eukaryota</taxon>
        <taxon>Metazoa</taxon>
        <taxon>Chordata</taxon>
        <taxon>Craniata</taxon>
        <taxon>Vertebrata</taxon>
        <taxon>Euteleostomi</taxon>
        <taxon>Mammalia</taxon>
        <taxon>Eutheria</taxon>
        <taxon>Laurasiatheria</taxon>
        <taxon>Chiroptera</taxon>
        <taxon>Yinpterochiroptera</taxon>
        <taxon>Pteropodoidea</taxon>
        <taxon>Pteropodidae</taxon>
        <taxon>Rousettinae</taxon>
        <taxon>Rousettus</taxon>
    </lineage>
</organism>